<evidence type="ECO:0000313" key="3">
    <source>
        <dbReference type="Proteomes" id="UP000279833"/>
    </source>
</evidence>
<feature type="compositionally biased region" description="Acidic residues" evidence="1">
    <location>
        <begin position="32"/>
        <end position="49"/>
    </location>
</feature>
<name>A0A183JPJ9_9TREM</name>
<reference evidence="2 3" key="2">
    <citation type="submission" date="2018-11" db="EMBL/GenBank/DDBJ databases">
        <authorList>
            <consortium name="Pathogen Informatics"/>
        </authorList>
    </citation>
    <scope>NUCLEOTIDE SEQUENCE [LARGE SCALE GENOMIC DNA]</scope>
    <source>
        <strain evidence="2">Dakar</strain>
        <strain evidence="3">Dakar, Senegal</strain>
    </source>
</reference>
<evidence type="ECO:0000313" key="2">
    <source>
        <dbReference type="EMBL" id="VDO90136.1"/>
    </source>
</evidence>
<dbReference type="Proteomes" id="UP000279833">
    <property type="component" value="Unassembled WGS sequence"/>
</dbReference>
<gene>
    <name evidence="2" type="ORF">SCUD_LOCUS4636</name>
</gene>
<evidence type="ECO:0000256" key="1">
    <source>
        <dbReference type="SAM" id="MobiDB-lite"/>
    </source>
</evidence>
<dbReference type="WBParaSite" id="SCUD_0000463601-mRNA-1">
    <property type="protein sequence ID" value="SCUD_0000463601-mRNA-1"/>
    <property type="gene ID" value="SCUD_0000463601"/>
</dbReference>
<accession>A0A183JPJ9</accession>
<feature type="region of interest" description="Disordered" evidence="1">
    <location>
        <begin position="30"/>
        <end position="52"/>
    </location>
</feature>
<organism evidence="4">
    <name type="scientific">Schistosoma curassoni</name>
    <dbReference type="NCBI Taxonomy" id="6186"/>
    <lineage>
        <taxon>Eukaryota</taxon>
        <taxon>Metazoa</taxon>
        <taxon>Spiralia</taxon>
        <taxon>Lophotrochozoa</taxon>
        <taxon>Platyhelminthes</taxon>
        <taxon>Trematoda</taxon>
        <taxon>Digenea</taxon>
        <taxon>Strigeidida</taxon>
        <taxon>Schistosomatoidea</taxon>
        <taxon>Schistosomatidae</taxon>
        <taxon>Schistosoma</taxon>
    </lineage>
</organism>
<protein>
    <submittedName>
        <fullName evidence="2 4">Uncharacterized protein</fullName>
    </submittedName>
</protein>
<dbReference type="EMBL" id="UZAK01006394">
    <property type="protein sequence ID" value="VDO90136.1"/>
    <property type="molecule type" value="Genomic_DNA"/>
</dbReference>
<evidence type="ECO:0000313" key="4">
    <source>
        <dbReference type="WBParaSite" id="SCUD_0000463601-mRNA-1"/>
    </source>
</evidence>
<proteinExistence type="predicted"/>
<reference evidence="4" key="1">
    <citation type="submission" date="2016-06" db="UniProtKB">
        <authorList>
            <consortium name="WormBaseParasite"/>
        </authorList>
    </citation>
    <scope>IDENTIFICATION</scope>
</reference>
<dbReference type="AlphaFoldDB" id="A0A183JPJ9"/>
<dbReference type="STRING" id="6186.A0A183JPJ9"/>
<sequence>MFSKDHSPMPGPPRWISVAGLSKTNQKLLDEKDSEEISTENSVVDDDNDNNNNDELFCADILLTAWTPGALGISLRKPLIPYAIKRRGHRLKWLREFSGIR</sequence>
<keyword evidence="3" id="KW-1185">Reference proteome</keyword>